<sequence length="210" mass="23446">MGLTGSGKSSALKVGHDIQSCTDTVDEAPSFELEGRTVRLFDTPGFDDSNKSESEILRIIAFELENQFRQGVHLHGIIYVHRISDVRVGGLAKANFGIFRKLCGEKSLRNVVIVTNMWSKVTEEEGEKRVEQLTSMENFFKDALEKGATMMHQKRDTAKSVRKIVKAILKNHPEPLAIQEELVTESKGIDQTSAGQEVDRRVAAVMEELD</sequence>
<dbReference type="STRING" id="685588.A0A067SVT9"/>
<dbReference type="EMBL" id="KL142395">
    <property type="protein sequence ID" value="KDR70883.1"/>
    <property type="molecule type" value="Genomic_DNA"/>
</dbReference>
<dbReference type="Proteomes" id="UP000027222">
    <property type="component" value="Unassembled WGS sequence"/>
</dbReference>
<accession>A0A067SVT9</accession>
<reference evidence="2" key="1">
    <citation type="journal article" date="2014" name="Proc. Natl. Acad. Sci. U.S.A.">
        <title>Extensive sampling of basidiomycete genomes demonstrates inadequacy of the white-rot/brown-rot paradigm for wood decay fungi.</title>
        <authorList>
            <person name="Riley R."/>
            <person name="Salamov A.A."/>
            <person name="Brown D.W."/>
            <person name="Nagy L.G."/>
            <person name="Floudas D."/>
            <person name="Held B.W."/>
            <person name="Levasseur A."/>
            <person name="Lombard V."/>
            <person name="Morin E."/>
            <person name="Otillar R."/>
            <person name="Lindquist E.A."/>
            <person name="Sun H."/>
            <person name="LaButti K.M."/>
            <person name="Schmutz J."/>
            <person name="Jabbour D."/>
            <person name="Luo H."/>
            <person name="Baker S.E."/>
            <person name="Pisabarro A.G."/>
            <person name="Walton J.D."/>
            <person name="Blanchette R.A."/>
            <person name="Henrissat B."/>
            <person name="Martin F."/>
            <person name="Cullen D."/>
            <person name="Hibbett D.S."/>
            <person name="Grigoriev I.V."/>
        </authorList>
    </citation>
    <scope>NUCLEOTIDE SEQUENCE [LARGE SCALE GENOMIC DNA]</scope>
    <source>
        <strain evidence="2">CBS 339.88</strain>
    </source>
</reference>
<evidence type="ECO:0000313" key="2">
    <source>
        <dbReference type="Proteomes" id="UP000027222"/>
    </source>
</evidence>
<dbReference type="InterPro" id="IPR027417">
    <property type="entry name" value="P-loop_NTPase"/>
</dbReference>
<dbReference type="HOGENOM" id="CLU_018003_2_0_1"/>
<dbReference type="CDD" id="cd00882">
    <property type="entry name" value="Ras_like_GTPase"/>
    <property type="match status" value="1"/>
</dbReference>
<dbReference type="Gene3D" id="3.40.50.300">
    <property type="entry name" value="P-loop containing nucleotide triphosphate hydrolases"/>
    <property type="match status" value="1"/>
</dbReference>
<protein>
    <recommendedName>
        <fullName evidence="3">G domain-containing protein</fullName>
    </recommendedName>
</protein>
<organism evidence="1 2">
    <name type="scientific">Galerina marginata (strain CBS 339.88)</name>
    <dbReference type="NCBI Taxonomy" id="685588"/>
    <lineage>
        <taxon>Eukaryota</taxon>
        <taxon>Fungi</taxon>
        <taxon>Dikarya</taxon>
        <taxon>Basidiomycota</taxon>
        <taxon>Agaricomycotina</taxon>
        <taxon>Agaricomycetes</taxon>
        <taxon>Agaricomycetidae</taxon>
        <taxon>Agaricales</taxon>
        <taxon>Agaricineae</taxon>
        <taxon>Strophariaceae</taxon>
        <taxon>Galerina</taxon>
    </lineage>
</organism>
<keyword evidence="2" id="KW-1185">Reference proteome</keyword>
<evidence type="ECO:0000313" key="1">
    <source>
        <dbReference type="EMBL" id="KDR70883.1"/>
    </source>
</evidence>
<dbReference type="SUPFAM" id="SSF52540">
    <property type="entry name" value="P-loop containing nucleoside triphosphate hydrolases"/>
    <property type="match status" value="1"/>
</dbReference>
<dbReference type="OrthoDB" id="8954335at2759"/>
<gene>
    <name evidence="1" type="ORF">GALMADRAFT_229881</name>
</gene>
<proteinExistence type="predicted"/>
<name>A0A067SVT9_GALM3</name>
<dbReference type="AlphaFoldDB" id="A0A067SVT9"/>
<evidence type="ECO:0008006" key="3">
    <source>
        <dbReference type="Google" id="ProtNLM"/>
    </source>
</evidence>